<name>A0ABY0T5N9_9PROT</name>
<protein>
    <submittedName>
        <fullName evidence="2">Ubiquitin-hydrolase Zn-finger-containing protein</fullName>
    </submittedName>
</protein>
<keyword evidence="3" id="KW-1185">Reference proteome</keyword>
<sequence>MLRTHLDSIREITPSANGCEACLKTGDSWALLHACRQCGHIGYCDSSININRHATRPYHATGHPVMASCDPRKPWGWRYIDQEMLDFSGHQTIHRHASSVAFEDRKW</sequence>
<dbReference type="InterPro" id="IPR013083">
    <property type="entry name" value="Znf_RING/FYVE/PHD"/>
</dbReference>
<gene>
    <name evidence="2" type="ORF">SAMN05216402_0125</name>
</gene>
<evidence type="ECO:0000259" key="1">
    <source>
        <dbReference type="PROSITE" id="PS50271"/>
    </source>
</evidence>
<evidence type="ECO:0000313" key="3">
    <source>
        <dbReference type="Proteomes" id="UP000183471"/>
    </source>
</evidence>
<feature type="domain" description="UBP-type" evidence="1">
    <location>
        <begin position="1"/>
        <end position="104"/>
    </location>
</feature>
<dbReference type="SUPFAM" id="SSF57850">
    <property type="entry name" value="RING/U-box"/>
    <property type="match status" value="1"/>
</dbReference>
<proteinExistence type="predicted"/>
<dbReference type="Gene3D" id="3.30.40.10">
    <property type="entry name" value="Zinc/RING finger domain, C3HC4 (zinc finger)"/>
    <property type="match status" value="1"/>
</dbReference>
<dbReference type="Proteomes" id="UP000183471">
    <property type="component" value="Unassembled WGS sequence"/>
</dbReference>
<organism evidence="2 3">
    <name type="scientific">Nitrosospira multiformis</name>
    <dbReference type="NCBI Taxonomy" id="1231"/>
    <lineage>
        <taxon>Bacteria</taxon>
        <taxon>Pseudomonadati</taxon>
        <taxon>Pseudomonadota</taxon>
        <taxon>Betaproteobacteria</taxon>
        <taxon>Nitrosomonadales</taxon>
        <taxon>Nitrosomonadaceae</taxon>
        <taxon>Nitrosospira</taxon>
    </lineage>
</organism>
<dbReference type="RefSeq" id="WP_074630329.1">
    <property type="nucleotide sequence ID" value="NZ_FNKY01000001.1"/>
</dbReference>
<accession>A0ABY0T5N9</accession>
<dbReference type="Pfam" id="PF02148">
    <property type="entry name" value="zf-UBP"/>
    <property type="match status" value="1"/>
</dbReference>
<dbReference type="InterPro" id="IPR001607">
    <property type="entry name" value="Znf_UBP"/>
</dbReference>
<evidence type="ECO:0000313" key="2">
    <source>
        <dbReference type="EMBL" id="SDQ27215.1"/>
    </source>
</evidence>
<dbReference type="PROSITE" id="PS50271">
    <property type="entry name" value="ZF_UBP"/>
    <property type="match status" value="1"/>
</dbReference>
<dbReference type="EMBL" id="FNKY01000001">
    <property type="protein sequence ID" value="SDQ27215.1"/>
    <property type="molecule type" value="Genomic_DNA"/>
</dbReference>
<reference evidence="2 3" key="1">
    <citation type="submission" date="2016-10" db="EMBL/GenBank/DDBJ databases">
        <authorList>
            <person name="Varghese N."/>
            <person name="Submissions S."/>
        </authorList>
    </citation>
    <scope>NUCLEOTIDE SEQUENCE [LARGE SCALE GENOMIC DNA]</scope>
    <source>
        <strain evidence="2 3">Nl1</strain>
    </source>
</reference>
<comment type="caution">
    <text evidence="2">The sequence shown here is derived from an EMBL/GenBank/DDBJ whole genome shotgun (WGS) entry which is preliminary data.</text>
</comment>